<dbReference type="GO" id="GO:0008017">
    <property type="term" value="F:microtubule binding"/>
    <property type="evidence" value="ECO:0007669"/>
    <property type="project" value="InterPro"/>
</dbReference>
<dbReference type="PRINTS" id="PR00380">
    <property type="entry name" value="KINESINHEAVY"/>
</dbReference>
<dbReference type="SUPFAM" id="SSF52540">
    <property type="entry name" value="P-loop containing nucleoside triphosphate hydrolases"/>
    <property type="match status" value="1"/>
</dbReference>
<evidence type="ECO:0000313" key="6">
    <source>
        <dbReference type="Proteomes" id="UP001431209"/>
    </source>
</evidence>
<comment type="caution">
    <text evidence="3">Lacks conserved residue(s) required for the propagation of feature annotation.</text>
</comment>
<name>A0AAW2YQN7_9EUKA</name>
<dbReference type="GO" id="GO:0016887">
    <property type="term" value="F:ATP hydrolysis activity"/>
    <property type="evidence" value="ECO:0007669"/>
    <property type="project" value="TreeGrafter"/>
</dbReference>
<keyword evidence="6" id="KW-1185">Reference proteome</keyword>
<reference evidence="5 6" key="1">
    <citation type="submission" date="2024-03" db="EMBL/GenBank/DDBJ databases">
        <title>The Acrasis kona genome and developmental transcriptomes reveal deep origins of eukaryotic multicellular pathways.</title>
        <authorList>
            <person name="Sheikh S."/>
            <person name="Fu C.-J."/>
            <person name="Brown M.W."/>
            <person name="Baldauf S.L."/>
        </authorList>
    </citation>
    <scope>NUCLEOTIDE SEQUENCE [LARGE SCALE GENOMIC DNA]</scope>
    <source>
        <strain evidence="5 6">ATCC MYA-3509</strain>
    </source>
</reference>
<keyword evidence="2" id="KW-0067">ATP-binding</keyword>
<dbReference type="Pfam" id="PF00225">
    <property type="entry name" value="Kinesin"/>
    <property type="match status" value="1"/>
</dbReference>
<dbReference type="InterPro" id="IPR036961">
    <property type="entry name" value="Kinesin_motor_dom_sf"/>
</dbReference>
<dbReference type="GO" id="GO:0005874">
    <property type="term" value="C:microtubule"/>
    <property type="evidence" value="ECO:0007669"/>
    <property type="project" value="TreeGrafter"/>
</dbReference>
<dbReference type="InterPro" id="IPR027417">
    <property type="entry name" value="P-loop_NTPase"/>
</dbReference>
<comment type="similarity">
    <text evidence="3">Belongs to the TRAFAC class myosin-kinesin ATPase superfamily. Kinesin family.</text>
</comment>
<dbReference type="AlphaFoldDB" id="A0AAW2YQN7"/>
<evidence type="ECO:0000256" key="1">
    <source>
        <dbReference type="ARBA" id="ARBA00022741"/>
    </source>
</evidence>
<evidence type="ECO:0000256" key="3">
    <source>
        <dbReference type="PROSITE-ProRule" id="PRU00283"/>
    </source>
</evidence>
<dbReference type="SMART" id="SM00129">
    <property type="entry name" value="KISc"/>
    <property type="match status" value="1"/>
</dbReference>
<dbReference type="EMBL" id="JAOPGA020000597">
    <property type="protein sequence ID" value="KAL0479756.1"/>
    <property type="molecule type" value="Genomic_DNA"/>
</dbReference>
<dbReference type="Proteomes" id="UP001431209">
    <property type="component" value="Unassembled WGS sequence"/>
</dbReference>
<dbReference type="GO" id="GO:0005871">
    <property type="term" value="C:kinesin complex"/>
    <property type="evidence" value="ECO:0007669"/>
    <property type="project" value="TreeGrafter"/>
</dbReference>
<accession>A0AAW2YQN7</accession>
<evidence type="ECO:0000313" key="5">
    <source>
        <dbReference type="EMBL" id="KAL0479756.1"/>
    </source>
</evidence>
<dbReference type="InterPro" id="IPR027640">
    <property type="entry name" value="Kinesin-like_fam"/>
</dbReference>
<comment type="caution">
    <text evidence="5">The sequence shown here is derived from an EMBL/GenBank/DDBJ whole genome shotgun (WGS) entry which is preliminary data.</text>
</comment>
<dbReference type="Gene3D" id="3.40.850.10">
    <property type="entry name" value="Kinesin motor domain"/>
    <property type="match status" value="1"/>
</dbReference>
<dbReference type="GO" id="GO:0003777">
    <property type="term" value="F:microtubule motor activity"/>
    <property type="evidence" value="ECO:0007669"/>
    <property type="project" value="InterPro"/>
</dbReference>
<feature type="non-terminal residue" evidence="5">
    <location>
        <position position="218"/>
    </location>
</feature>
<dbReference type="InterPro" id="IPR001752">
    <property type="entry name" value="Kinesin_motor_dom"/>
</dbReference>
<dbReference type="PROSITE" id="PS50067">
    <property type="entry name" value="KINESIN_MOTOR_2"/>
    <property type="match status" value="1"/>
</dbReference>
<protein>
    <recommendedName>
        <fullName evidence="4">Kinesin motor domain-containing protein</fullName>
    </recommendedName>
</protein>
<dbReference type="InterPro" id="IPR019821">
    <property type="entry name" value="Kinesin_motor_CS"/>
</dbReference>
<dbReference type="GO" id="GO:0007018">
    <property type="term" value="P:microtubule-based movement"/>
    <property type="evidence" value="ECO:0007669"/>
    <property type="project" value="InterPro"/>
</dbReference>
<proteinExistence type="inferred from homology"/>
<evidence type="ECO:0000259" key="4">
    <source>
        <dbReference type="PROSITE" id="PS50067"/>
    </source>
</evidence>
<dbReference type="GO" id="GO:0005524">
    <property type="term" value="F:ATP binding"/>
    <property type="evidence" value="ECO:0007669"/>
    <property type="project" value="UniProtKB-KW"/>
</dbReference>
<organism evidence="5 6">
    <name type="scientific">Acrasis kona</name>
    <dbReference type="NCBI Taxonomy" id="1008807"/>
    <lineage>
        <taxon>Eukaryota</taxon>
        <taxon>Discoba</taxon>
        <taxon>Heterolobosea</taxon>
        <taxon>Tetramitia</taxon>
        <taxon>Eutetramitia</taxon>
        <taxon>Acrasidae</taxon>
        <taxon>Acrasis</taxon>
    </lineage>
</organism>
<evidence type="ECO:0000256" key="2">
    <source>
        <dbReference type="ARBA" id="ARBA00022840"/>
    </source>
</evidence>
<gene>
    <name evidence="5" type="ORF">AKO1_007541</name>
</gene>
<sequence length="218" mass="24923">MFQRMKAHNESNNQKLFMNLSCVEVYNEETKNLSGIKEFGKCTEFGTTCDSLIELAIKNRTVAATQYNQRSSRSHCLYKFTIHKESNTCQQDIEDEDNLVGVLNLIDLAGSERLPMIHDDDNQAQEKHQRKSETKHINTSLYSLSQALKAMVRGSIVDYRSSTLTRLLKEDLTHHNKSGSKSKIVMFVNIKPPINIQDKHIDKTISSLQFAKDAHTFD</sequence>
<feature type="domain" description="Kinesin motor" evidence="4">
    <location>
        <begin position="1"/>
        <end position="217"/>
    </location>
</feature>
<dbReference type="PANTHER" id="PTHR24115">
    <property type="entry name" value="KINESIN-RELATED"/>
    <property type="match status" value="1"/>
</dbReference>
<dbReference type="PROSITE" id="PS00411">
    <property type="entry name" value="KINESIN_MOTOR_1"/>
    <property type="match status" value="1"/>
</dbReference>
<dbReference type="PANTHER" id="PTHR24115:SF578">
    <property type="entry name" value="KINESIN-LIKE PROTEIN KIFC1"/>
    <property type="match status" value="1"/>
</dbReference>
<keyword evidence="1" id="KW-0547">Nucleotide-binding</keyword>